<dbReference type="RefSeq" id="XP_002679328.1">
    <property type="nucleotide sequence ID" value="XM_002679282.1"/>
</dbReference>
<dbReference type="STRING" id="5762.D2V9F9"/>
<dbReference type="AlphaFoldDB" id="D2V9F9"/>
<dbReference type="Proteomes" id="UP000006671">
    <property type="component" value="Unassembled WGS sequence"/>
</dbReference>
<evidence type="ECO:0000256" key="4">
    <source>
        <dbReference type="ARBA" id="ARBA00022801"/>
    </source>
</evidence>
<evidence type="ECO:0000259" key="7">
    <source>
        <dbReference type="PROSITE" id="PS51462"/>
    </source>
</evidence>
<keyword evidence="5" id="KW-0460">Magnesium</keyword>
<dbReference type="InParanoid" id="D2V9F9"/>
<protein>
    <submittedName>
        <fullName evidence="8">Predicted protein</fullName>
    </submittedName>
</protein>
<dbReference type="OrthoDB" id="206213at2759"/>
<evidence type="ECO:0000256" key="1">
    <source>
        <dbReference type="ARBA" id="ARBA00001936"/>
    </source>
</evidence>
<name>D2V9F9_NAEGR</name>
<evidence type="ECO:0000256" key="3">
    <source>
        <dbReference type="ARBA" id="ARBA00022723"/>
    </source>
</evidence>
<accession>D2V9F9</accession>
<dbReference type="PANTHER" id="PTHR12992:SF11">
    <property type="entry name" value="MITOCHONDRIAL COENZYME A DIPHOSPHATASE NUDT8"/>
    <property type="match status" value="1"/>
</dbReference>
<dbReference type="InterPro" id="IPR015797">
    <property type="entry name" value="NUDIX_hydrolase-like_dom_sf"/>
</dbReference>
<proteinExistence type="predicted"/>
<dbReference type="VEuPathDB" id="AmoebaDB:NAEGRDRAFT_65427"/>
<dbReference type="PROSITE" id="PS51462">
    <property type="entry name" value="NUDIX"/>
    <property type="match status" value="1"/>
</dbReference>
<dbReference type="EMBL" id="GG738858">
    <property type="protein sequence ID" value="EFC46584.1"/>
    <property type="molecule type" value="Genomic_DNA"/>
</dbReference>
<dbReference type="PANTHER" id="PTHR12992">
    <property type="entry name" value="NUDIX HYDROLASE"/>
    <property type="match status" value="1"/>
</dbReference>
<comment type="cofactor">
    <cofactor evidence="2">
        <name>Mg(2+)</name>
        <dbReference type="ChEBI" id="CHEBI:18420"/>
    </cofactor>
</comment>
<evidence type="ECO:0000256" key="6">
    <source>
        <dbReference type="ARBA" id="ARBA00023211"/>
    </source>
</evidence>
<feature type="domain" description="Nudix hydrolase" evidence="7">
    <location>
        <begin position="39"/>
        <end position="219"/>
    </location>
</feature>
<sequence>MDFRKLATSGDSAIVPRSTFHEYNGNGNLMRLSRKPDESVRSSAVMALFVERWSEKEGRRIPYLVLLQKTPAKKNTNYQHAGQVSFPGGVFDEKLDKNLLETAMRETFEEIGLKNVELLNDTLPSTTTGARNFNVQPFIGRIVDCESEIPYHLQSDEIAHVFEIRLLDLIANPNVSLYEPLGKTIMAPTSTHYGPLYHLKNIHSITHNQTIPYVPLWGYTATVVTQILDGLNFELANK</sequence>
<organism evidence="9">
    <name type="scientific">Naegleria gruberi</name>
    <name type="common">Amoeba</name>
    <dbReference type="NCBI Taxonomy" id="5762"/>
    <lineage>
        <taxon>Eukaryota</taxon>
        <taxon>Discoba</taxon>
        <taxon>Heterolobosea</taxon>
        <taxon>Tetramitia</taxon>
        <taxon>Eutetramitia</taxon>
        <taxon>Vahlkampfiidae</taxon>
        <taxon>Naegleria</taxon>
    </lineage>
</organism>
<dbReference type="GO" id="GO:0010945">
    <property type="term" value="F:coenzyme A diphosphatase activity"/>
    <property type="evidence" value="ECO:0007669"/>
    <property type="project" value="InterPro"/>
</dbReference>
<dbReference type="Gene3D" id="3.90.79.10">
    <property type="entry name" value="Nucleoside Triphosphate Pyrophosphohydrolase"/>
    <property type="match status" value="1"/>
</dbReference>
<keyword evidence="4" id="KW-0378">Hydrolase</keyword>
<dbReference type="InterPro" id="IPR000086">
    <property type="entry name" value="NUDIX_hydrolase_dom"/>
</dbReference>
<dbReference type="KEGG" id="ngr:NAEGRDRAFT_65427"/>
<dbReference type="InterPro" id="IPR045121">
    <property type="entry name" value="CoAse"/>
</dbReference>
<keyword evidence="9" id="KW-1185">Reference proteome</keyword>
<reference evidence="8 9" key="1">
    <citation type="journal article" date="2010" name="Cell">
        <title>The genome of Naegleria gruberi illuminates early eukaryotic versatility.</title>
        <authorList>
            <person name="Fritz-Laylin L.K."/>
            <person name="Prochnik S.E."/>
            <person name="Ginger M.L."/>
            <person name="Dacks J.B."/>
            <person name="Carpenter M.L."/>
            <person name="Field M.C."/>
            <person name="Kuo A."/>
            <person name="Paredez A."/>
            <person name="Chapman J."/>
            <person name="Pham J."/>
            <person name="Shu S."/>
            <person name="Neupane R."/>
            <person name="Cipriano M."/>
            <person name="Mancuso J."/>
            <person name="Tu H."/>
            <person name="Salamov A."/>
            <person name="Lindquist E."/>
            <person name="Shapiro H."/>
            <person name="Lucas S."/>
            <person name="Grigoriev I.V."/>
            <person name="Cande W.Z."/>
            <person name="Fulton C."/>
            <person name="Rokhsar D.S."/>
            <person name="Dawson S.C."/>
        </authorList>
    </citation>
    <scope>NUCLEOTIDE SEQUENCE [LARGE SCALE GENOMIC DNA]</scope>
    <source>
        <strain evidence="8 9">NEG-M</strain>
    </source>
</reference>
<dbReference type="CDD" id="cd03426">
    <property type="entry name" value="NUDIX_CoAse_Nudt7"/>
    <property type="match status" value="1"/>
</dbReference>
<dbReference type="FunCoup" id="D2V9F9">
    <property type="interactions" value="18"/>
</dbReference>
<dbReference type="GO" id="GO:0046872">
    <property type="term" value="F:metal ion binding"/>
    <property type="evidence" value="ECO:0007669"/>
    <property type="project" value="UniProtKB-KW"/>
</dbReference>
<dbReference type="Pfam" id="PF00293">
    <property type="entry name" value="NUDIX"/>
    <property type="match status" value="1"/>
</dbReference>
<dbReference type="GeneID" id="8848666"/>
<keyword evidence="3" id="KW-0479">Metal-binding</keyword>
<dbReference type="SUPFAM" id="SSF55811">
    <property type="entry name" value="Nudix"/>
    <property type="match status" value="1"/>
</dbReference>
<evidence type="ECO:0000313" key="9">
    <source>
        <dbReference type="Proteomes" id="UP000006671"/>
    </source>
</evidence>
<evidence type="ECO:0000313" key="8">
    <source>
        <dbReference type="EMBL" id="EFC46584.1"/>
    </source>
</evidence>
<gene>
    <name evidence="8" type="ORF">NAEGRDRAFT_65427</name>
</gene>
<evidence type="ECO:0000256" key="5">
    <source>
        <dbReference type="ARBA" id="ARBA00022842"/>
    </source>
</evidence>
<keyword evidence="6" id="KW-0464">Manganese</keyword>
<comment type="cofactor">
    <cofactor evidence="1">
        <name>Mn(2+)</name>
        <dbReference type="ChEBI" id="CHEBI:29035"/>
    </cofactor>
</comment>
<evidence type="ECO:0000256" key="2">
    <source>
        <dbReference type="ARBA" id="ARBA00001946"/>
    </source>
</evidence>